<dbReference type="GO" id="GO:0038166">
    <property type="term" value="P:angiotensin-activated signaling pathway"/>
    <property type="evidence" value="ECO:0007669"/>
    <property type="project" value="InterPro"/>
</dbReference>
<reference evidence="7" key="3">
    <citation type="submission" date="2025-09" db="UniProtKB">
        <authorList>
            <consortium name="Ensembl"/>
        </authorList>
    </citation>
    <scope>IDENTIFICATION</scope>
</reference>
<accession>A0A8C9T287</accession>
<keyword evidence="2 6" id="KW-0812">Transmembrane</keyword>
<dbReference type="GeneTree" id="ENSGT00390000017402"/>
<keyword evidence="4 6" id="KW-0472">Membrane</keyword>
<dbReference type="PANTHER" id="PTHR16521:SF3">
    <property type="entry name" value="TYPE-1 ANGIOTENSIN II RECEPTOR-ASSOCIATED PROTEIN"/>
    <property type="match status" value="1"/>
</dbReference>
<comment type="subcellular location">
    <subcellularLocation>
        <location evidence="1">Membrane</location>
        <topology evidence="1">Multi-pass membrane protein</topology>
    </subcellularLocation>
</comment>
<dbReference type="Ensembl" id="ENSSFOT00015068421.1">
    <property type="protein sequence ID" value="ENSSFOP00015041061.1"/>
    <property type="gene ID" value="ENSSFOG00015027590.1"/>
</dbReference>
<name>A0A8C9T287_SCLFO</name>
<evidence type="ECO:0000256" key="2">
    <source>
        <dbReference type="ARBA" id="ARBA00022692"/>
    </source>
</evidence>
<evidence type="ECO:0000256" key="5">
    <source>
        <dbReference type="SAM" id="MobiDB-lite"/>
    </source>
</evidence>
<reference evidence="7" key="2">
    <citation type="submission" date="2025-08" db="UniProtKB">
        <authorList>
            <consortium name="Ensembl"/>
        </authorList>
    </citation>
    <scope>IDENTIFICATION</scope>
</reference>
<feature type="transmembrane region" description="Helical" evidence="6">
    <location>
        <begin position="25"/>
        <end position="46"/>
    </location>
</feature>
<dbReference type="AlphaFoldDB" id="A0A8C9T287"/>
<feature type="transmembrane region" description="Helical" evidence="6">
    <location>
        <begin position="92"/>
        <end position="112"/>
    </location>
</feature>
<dbReference type="Pfam" id="PF06396">
    <property type="entry name" value="AGTRAP"/>
    <property type="match status" value="1"/>
</dbReference>
<dbReference type="Proteomes" id="UP000694397">
    <property type="component" value="Chromosome 2"/>
</dbReference>
<dbReference type="PANTHER" id="PTHR16521">
    <property type="entry name" value="TYPE-1 ANGIOTENSIN II RECEPTOR-ASSOCIATED PROTEIN"/>
    <property type="match status" value="1"/>
</dbReference>
<evidence type="ECO:0000313" key="8">
    <source>
        <dbReference type="Proteomes" id="UP000694397"/>
    </source>
</evidence>
<protein>
    <submittedName>
        <fullName evidence="7">Angiotensin II receptor associated protein</fullName>
    </submittedName>
</protein>
<evidence type="ECO:0000256" key="4">
    <source>
        <dbReference type="ARBA" id="ARBA00023136"/>
    </source>
</evidence>
<dbReference type="SMART" id="SM00805">
    <property type="entry name" value="AGTRAP"/>
    <property type="match status" value="1"/>
</dbReference>
<feature type="region of interest" description="Disordered" evidence="5">
    <location>
        <begin position="136"/>
        <end position="157"/>
    </location>
</feature>
<organism evidence="7 8">
    <name type="scientific">Scleropages formosus</name>
    <name type="common">Asian bonytongue</name>
    <name type="synonym">Osteoglossum formosum</name>
    <dbReference type="NCBI Taxonomy" id="113540"/>
    <lineage>
        <taxon>Eukaryota</taxon>
        <taxon>Metazoa</taxon>
        <taxon>Chordata</taxon>
        <taxon>Craniata</taxon>
        <taxon>Vertebrata</taxon>
        <taxon>Euteleostomi</taxon>
        <taxon>Actinopterygii</taxon>
        <taxon>Neopterygii</taxon>
        <taxon>Teleostei</taxon>
        <taxon>Osteoglossocephala</taxon>
        <taxon>Osteoglossomorpha</taxon>
        <taxon>Osteoglossiformes</taxon>
        <taxon>Osteoglossidae</taxon>
        <taxon>Scleropages</taxon>
    </lineage>
</organism>
<dbReference type="OrthoDB" id="8191171at2759"/>
<evidence type="ECO:0000256" key="6">
    <source>
        <dbReference type="SAM" id="Phobius"/>
    </source>
</evidence>
<keyword evidence="8" id="KW-1185">Reference proteome</keyword>
<dbReference type="InterPro" id="IPR009436">
    <property type="entry name" value="AGTRAP"/>
</dbReference>
<feature type="transmembrane region" description="Helical" evidence="6">
    <location>
        <begin position="53"/>
        <end position="72"/>
    </location>
</feature>
<evidence type="ECO:0000313" key="7">
    <source>
        <dbReference type="Ensembl" id="ENSSFOP00015041061.1"/>
    </source>
</evidence>
<keyword evidence="3 6" id="KW-1133">Transmembrane helix</keyword>
<proteinExistence type="predicted"/>
<gene>
    <name evidence="7" type="primary">AGTRAP</name>
</gene>
<evidence type="ECO:0000256" key="1">
    <source>
        <dbReference type="ARBA" id="ARBA00004141"/>
    </source>
</evidence>
<dbReference type="GO" id="GO:0005886">
    <property type="term" value="C:plasma membrane"/>
    <property type="evidence" value="ECO:0007669"/>
    <property type="project" value="TreeGrafter"/>
</dbReference>
<evidence type="ECO:0000256" key="3">
    <source>
        <dbReference type="ARBA" id="ARBA00022989"/>
    </source>
</evidence>
<reference evidence="7 8" key="1">
    <citation type="submission" date="2019-04" db="EMBL/GenBank/DDBJ databases">
        <authorList>
            <consortium name="Wellcome Sanger Institute Data Sharing"/>
        </authorList>
    </citation>
    <scope>NUCLEOTIDE SEQUENCE [LARGE SCALE GENOMIC DNA]</scope>
</reference>
<sequence>VLHLKGTGSAVIYCSWSLLVGTTAWLTLSYAWANFSMLALGVWAVAQRDSTDAALMFLLGMIITMLTDAVHFGLYYTPPGSLPLKAVDTYRFSMATAISSLLLKPFSCFFIYREYRVRGGDTLIMFHFHAGISSASPNRESYQSIDPQTHPSATAGP</sequence>